<accession>A0A917Q6B6</accession>
<dbReference type="Pfam" id="PF01053">
    <property type="entry name" value="Cys_Met_Meta_PP"/>
    <property type="match status" value="1"/>
</dbReference>
<dbReference type="PIRSF" id="PIRSF001434">
    <property type="entry name" value="CGS"/>
    <property type="match status" value="1"/>
</dbReference>
<dbReference type="AlphaFoldDB" id="A0A917Q6B6"/>
<comment type="catalytic activity">
    <reaction evidence="3">
        <text>O-succinyl-L-homoserine + hydrogen sulfide = L-homocysteine + succinate</text>
        <dbReference type="Rhea" id="RHEA:27826"/>
        <dbReference type="ChEBI" id="CHEBI:29919"/>
        <dbReference type="ChEBI" id="CHEBI:30031"/>
        <dbReference type="ChEBI" id="CHEBI:57661"/>
        <dbReference type="ChEBI" id="CHEBI:58199"/>
    </reaction>
</comment>
<gene>
    <name evidence="3 6" type="primary">metZ</name>
    <name evidence="6" type="ORF">GCM10011322_17380</name>
</gene>
<reference evidence="6 7" key="1">
    <citation type="journal article" date="2014" name="Int. J. Syst. Evol. Microbiol.">
        <title>Complete genome sequence of Corynebacterium casei LMG S-19264T (=DSM 44701T), isolated from a smear-ripened cheese.</title>
        <authorList>
            <consortium name="US DOE Joint Genome Institute (JGI-PGF)"/>
            <person name="Walter F."/>
            <person name="Albersmeier A."/>
            <person name="Kalinowski J."/>
            <person name="Ruckert C."/>
        </authorList>
    </citation>
    <scope>NUCLEOTIDE SEQUENCE [LARGE SCALE GENOMIC DNA]</scope>
    <source>
        <strain evidence="6 7">CGMCC 1.9161</strain>
    </source>
</reference>
<dbReference type="GO" id="GO:0019346">
    <property type="term" value="P:transsulfuration"/>
    <property type="evidence" value="ECO:0007669"/>
    <property type="project" value="InterPro"/>
</dbReference>
<evidence type="ECO:0000256" key="2">
    <source>
        <dbReference type="ARBA" id="ARBA00022898"/>
    </source>
</evidence>
<evidence type="ECO:0000313" key="7">
    <source>
        <dbReference type="Proteomes" id="UP000600449"/>
    </source>
</evidence>
<evidence type="ECO:0000256" key="3">
    <source>
        <dbReference type="HAMAP-Rule" id="MF_02056"/>
    </source>
</evidence>
<evidence type="ECO:0000256" key="5">
    <source>
        <dbReference type="RuleBase" id="RU362118"/>
    </source>
</evidence>
<keyword evidence="3" id="KW-0486">Methionine biosynthesis</keyword>
<evidence type="ECO:0000256" key="4">
    <source>
        <dbReference type="PIRSR" id="PIRSR001434-2"/>
    </source>
</evidence>
<dbReference type="Gene3D" id="3.90.1150.10">
    <property type="entry name" value="Aspartate Aminotransferase, domain 1"/>
    <property type="match status" value="1"/>
</dbReference>
<dbReference type="EC" id="2.5.1.-" evidence="3"/>
<dbReference type="GO" id="GO:0005737">
    <property type="term" value="C:cytoplasm"/>
    <property type="evidence" value="ECO:0007669"/>
    <property type="project" value="TreeGrafter"/>
</dbReference>
<dbReference type="InterPro" id="IPR015424">
    <property type="entry name" value="PyrdxlP-dep_Trfase"/>
</dbReference>
<dbReference type="HAMAP" id="MF_02056">
    <property type="entry name" value="MetZ"/>
    <property type="match status" value="1"/>
</dbReference>
<organism evidence="6 7">
    <name type="scientific">Salinarimonas ramus</name>
    <dbReference type="NCBI Taxonomy" id="690164"/>
    <lineage>
        <taxon>Bacteria</taxon>
        <taxon>Pseudomonadati</taxon>
        <taxon>Pseudomonadota</taxon>
        <taxon>Alphaproteobacteria</taxon>
        <taxon>Hyphomicrobiales</taxon>
        <taxon>Salinarimonadaceae</taxon>
        <taxon>Salinarimonas</taxon>
    </lineage>
</organism>
<protein>
    <recommendedName>
        <fullName evidence="3">O-succinylhomoserine sulfhydrylase</fullName>
        <shortName evidence="3">OSH sulfhydrylase</shortName>
        <shortName evidence="3">OSHS sulfhydrylase</shortName>
        <ecNumber evidence="3">2.5.1.-</ecNumber>
    </recommendedName>
</protein>
<dbReference type="InterPro" id="IPR015421">
    <property type="entry name" value="PyrdxlP-dep_Trfase_major"/>
</dbReference>
<dbReference type="GO" id="GO:0016846">
    <property type="term" value="F:carbon-sulfur lyase activity"/>
    <property type="evidence" value="ECO:0007669"/>
    <property type="project" value="TreeGrafter"/>
</dbReference>
<keyword evidence="3" id="KW-0028">Amino-acid biosynthesis</keyword>
<dbReference type="PANTHER" id="PTHR11808:SF80">
    <property type="entry name" value="CYSTATHIONINE GAMMA-LYASE"/>
    <property type="match status" value="1"/>
</dbReference>
<dbReference type="GO" id="GO:0071266">
    <property type="term" value="P:'de novo' L-methionine biosynthetic process"/>
    <property type="evidence" value="ECO:0007669"/>
    <property type="project" value="UniProtKB-UniRule"/>
</dbReference>
<comment type="subunit">
    <text evidence="3">Homotetramer.</text>
</comment>
<keyword evidence="2 3" id="KW-0663">Pyridoxal phosphate</keyword>
<dbReference type="PANTHER" id="PTHR11808">
    <property type="entry name" value="TRANS-SULFURATION ENZYME FAMILY MEMBER"/>
    <property type="match status" value="1"/>
</dbReference>
<dbReference type="Proteomes" id="UP000600449">
    <property type="component" value="Unassembled WGS sequence"/>
</dbReference>
<dbReference type="Gene3D" id="3.40.640.10">
    <property type="entry name" value="Type I PLP-dependent aspartate aminotransferase-like (Major domain)"/>
    <property type="match status" value="1"/>
</dbReference>
<dbReference type="InterPro" id="IPR000277">
    <property type="entry name" value="Cys/Met-Metab_PyrdxlP-dep_enz"/>
</dbReference>
<comment type="caution">
    <text evidence="6">The sequence shown here is derived from an EMBL/GenBank/DDBJ whole genome shotgun (WGS) entry which is preliminary data.</text>
</comment>
<keyword evidence="3" id="KW-0808">Transferase</keyword>
<dbReference type="FunFam" id="3.40.640.10:FF:000046">
    <property type="entry name" value="Cystathionine gamma-lyase"/>
    <property type="match status" value="1"/>
</dbReference>
<dbReference type="RefSeq" id="WP_188911726.1">
    <property type="nucleotide sequence ID" value="NZ_BMMF01000004.1"/>
</dbReference>
<comment type="cofactor">
    <cofactor evidence="1 3 5">
        <name>pyridoxal 5'-phosphate</name>
        <dbReference type="ChEBI" id="CHEBI:597326"/>
    </cofactor>
</comment>
<keyword evidence="7" id="KW-1185">Reference proteome</keyword>
<dbReference type="NCBIfam" id="TIGR01325">
    <property type="entry name" value="O_suc_HS_sulf"/>
    <property type="match status" value="1"/>
</dbReference>
<comment type="pathway">
    <text evidence="3">Amino-acid biosynthesis; L-methionine biosynthesis via de novo pathway; L-homocysteine from O-succinyl-L-homoserine: step 1/1.</text>
</comment>
<sequence>MTETTRPLHPDTLAVHTAAHRSPYGETSEALFLTQGFVYPDMETAEARFKDKSGAGFVYSRFGNPTVAMFEQRIAALEGAEAARATATGMAAVAAALMGPLKAGDHVVAASVLFGSCRFILAEILPKFGITTTFVDATDPQAWRAAMRPETALLFLESPANPTMDLVDIAAIAEIAHAGGALLVVDNALGIPTVSNPLALGADVVTYSATKHIDGQGRCLGGVVLASKAFIEEKIQPWLRHTGPALSPFNAWVMLKSLETLTLRVERQARNALAMAQALEGAPGIVRVRYPGLPSGPDYDLCRRQMTCGGTVLAIDVAGGKAGAFAFGRALRVMKISNNFGDAKSLVTHPATTTHERFTPDERAAMGIGDGMLRISAGLEHAEDLVADVLGAAEAAATEIG</sequence>
<proteinExistence type="inferred from homology"/>
<dbReference type="EMBL" id="BMMF01000004">
    <property type="protein sequence ID" value="GGK31332.1"/>
    <property type="molecule type" value="Genomic_DNA"/>
</dbReference>
<dbReference type="InterPro" id="IPR006234">
    <property type="entry name" value="O-succ-hSer_sulfhydrylase"/>
</dbReference>
<evidence type="ECO:0000256" key="1">
    <source>
        <dbReference type="ARBA" id="ARBA00001933"/>
    </source>
</evidence>
<comment type="similarity">
    <text evidence="3">Belongs to the trans-sulfuration enzymes family. MetZ subfamily.</text>
</comment>
<evidence type="ECO:0000313" key="6">
    <source>
        <dbReference type="EMBL" id="GGK31332.1"/>
    </source>
</evidence>
<comment type="function">
    <text evidence="3">Catalyzes the formation of L-homocysteine from O-succinyl-L-homoserine (OSHS) and hydrogen sulfide.</text>
</comment>
<dbReference type="GO" id="GO:0030170">
    <property type="term" value="F:pyridoxal phosphate binding"/>
    <property type="evidence" value="ECO:0007669"/>
    <property type="project" value="UniProtKB-UniRule"/>
</dbReference>
<dbReference type="GO" id="GO:0016765">
    <property type="term" value="F:transferase activity, transferring alkyl or aryl (other than methyl) groups"/>
    <property type="evidence" value="ECO:0007669"/>
    <property type="project" value="UniProtKB-UniRule"/>
</dbReference>
<dbReference type="InterPro" id="IPR015422">
    <property type="entry name" value="PyrdxlP-dep_Trfase_small"/>
</dbReference>
<feature type="modified residue" description="N6-(pyridoxal phosphate)lysine" evidence="3 4">
    <location>
        <position position="211"/>
    </location>
</feature>
<name>A0A917Q6B6_9HYPH</name>
<dbReference type="SUPFAM" id="SSF53383">
    <property type="entry name" value="PLP-dependent transferases"/>
    <property type="match status" value="1"/>
</dbReference>
<dbReference type="GO" id="GO:0071268">
    <property type="term" value="P:homocysteine biosynthetic process"/>
    <property type="evidence" value="ECO:0007669"/>
    <property type="project" value="InterPro"/>
</dbReference>